<reference evidence="1" key="1">
    <citation type="submission" date="2014-11" db="EMBL/GenBank/DDBJ databases">
        <authorList>
            <person name="Amaro Gonzalez C."/>
        </authorList>
    </citation>
    <scope>NUCLEOTIDE SEQUENCE</scope>
</reference>
<sequence>MHLEETRWWYFHFFSFFARMSEKCTTEGVITY</sequence>
<accession>A0A0E9TRQ0</accession>
<protein>
    <submittedName>
        <fullName evidence="1">Uncharacterized protein</fullName>
    </submittedName>
</protein>
<reference evidence="1" key="2">
    <citation type="journal article" date="2015" name="Fish Shellfish Immunol.">
        <title>Early steps in the European eel (Anguilla anguilla)-Vibrio vulnificus interaction in the gills: Role of the RtxA13 toxin.</title>
        <authorList>
            <person name="Callol A."/>
            <person name="Pajuelo D."/>
            <person name="Ebbesson L."/>
            <person name="Teles M."/>
            <person name="MacKenzie S."/>
            <person name="Amaro C."/>
        </authorList>
    </citation>
    <scope>NUCLEOTIDE SEQUENCE</scope>
</reference>
<dbReference type="AlphaFoldDB" id="A0A0E9TRQ0"/>
<name>A0A0E9TRQ0_ANGAN</name>
<evidence type="ECO:0000313" key="1">
    <source>
        <dbReference type="EMBL" id="JAH56142.1"/>
    </source>
</evidence>
<organism evidence="1">
    <name type="scientific">Anguilla anguilla</name>
    <name type="common">European freshwater eel</name>
    <name type="synonym">Muraena anguilla</name>
    <dbReference type="NCBI Taxonomy" id="7936"/>
    <lineage>
        <taxon>Eukaryota</taxon>
        <taxon>Metazoa</taxon>
        <taxon>Chordata</taxon>
        <taxon>Craniata</taxon>
        <taxon>Vertebrata</taxon>
        <taxon>Euteleostomi</taxon>
        <taxon>Actinopterygii</taxon>
        <taxon>Neopterygii</taxon>
        <taxon>Teleostei</taxon>
        <taxon>Anguilliformes</taxon>
        <taxon>Anguillidae</taxon>
        <taxon>Anguilla</taxon>
    </lineage>
</organism>
<dbReference type="EMBL" id="GBXM01052435">
    <property type="protein sequence ID" value="JAH56142.1"/>
    <property type="molecule type" value="Transcribed_RNA"/>
</dbReference>
<proteinExistence type="predicted"/>